<evidence type="ECO:0008006" key="3">
    <source>
        <dbReference type="Google" id="ProtNLM"/>
    </source>
</evidence>
<name>A0A1I0XRI7_9FLAO</name>
<evidence type="ECO:0000313" key="1">
    <source>
        <dbReference type="EMBL" id="SFB02563.1"/>
    </source>
</evidence>
<dbReference type="AlphaFoldDB" id="A0A1I0XRI7"/>
<evidence type="ECO:0000313" key="2">
    <source>
        <dbReference type="Proteomes" id="UP000199604"/>
    </source>
</evidence>
<dbReference type="EMBL" id="FOJT01000003">
    <property type="protein sequence ID" value="SFB02563.1"/>
    <property type="molecule type" value="Genomic_DNA"/>
</dbReference>
<proteinExistence type="predicted"/>
<dbReference type="NCBIfam" id="NF047659">
    <property type="entry name" value="THC0290_0291_fam"/>
    <property type="match status" value="1"/>
</dbReference>
<dbReference type="STRING" id="498292.SAMN05660845_1379"/>
<protein>
    <recommendedName>
        <fullName evidence="3">Glutamate dehydrogenase</fullName>
    </recommendedName>
</protein>
<reference evidence="2" key="1">
    <citation type="submission" date="2016-10" db="EMBL/GenBank/DDBJ databases">
        <authorList>
            <person name="Varghese N."/>
            <person name="Submissions S."/>
        </authorList>
    </citation>
    <scope>NUCLEOTIDE SEQUENCE [LARGE SCALE GENOMIC DNA]</scope>
    <source>
        <strain evidence="2">DSM 21789</strain>
    </source>
</reference>
<accession>A0A1I0XRI7</accession>
<sequence>MFDVFIYLSDNALKFSIMPKYFSLIILFLLASINTVQAQFGFSHEVGVIAGPVAFQSDYGVRHDFKTNAGNTGIGVGLVHYLNFSYRADCNCYTPETYFNDHFKLRSEISYSKTKLNHFGEWVTPEKLAKSEESRKLKAMEGSTAVTDIGMQLEFFPLSIRDFAATDGSFAPFISLGGHFSFYNPDVSTSYGNGKLIEDNVFSPKYWVPSDGEAHGFTNNGGSVWSVVASVGTRYKLTPLSDLMLDLRGQYYFSNWVDGLNPNPAVYKENKANDWNIWLNFGYIYYLD</sequence>
<keyword evidence="2" id="KW-1185">Reference proteome</keyword>
<dbReference type="Proteomes" id="UP000199604">
    <property type="component" value="Unassembled WGS sequence"/>
</dbReference>
<gene>
    <name evidence="1" type="ORF">SAMN05660845_1379</name>
</gene>
<organism evidence="1 2">
    <name type="scientific">Flavobacterium swingsii</name>
    <dbReference type="NCBI Taxonomy" id="498292"/>
    <lineage>
        <taxon>Bacteria</taxon>
        <taxon>Pseudomonadati</taxon>
        <taxon>Bacteroidota</taxon>
        <taxon>Flavobacteriia</taxon>
        <taxon>Flavobacteriales</taxon>
        <taxon>Flavobacteriaceae</taxon>
        <taxon>Flavobacterium</taxon>
    </lineage>
</organism>